<proteinExistence type="predicted"/>
<evidence type="ECO:0000313" key="1">
    <source>
        <dbReference type="EMBL" id="KAF9608371.1"/>
    </source>
</evidence>
<comment type="caution">
    <text evidence="1">The sequence shown here is derived from an EMBL/GenBank/DDBJ whole genome shotgun (WGS) entry which is preliminary data.</text>
</comment>
<dbReference type="EMBL" id="JADFTS010000004">
    <property type="protein sequence ID" value="KAF9608371.1"/>
    <property type="molecule type" value="Genomic_DNA"/>
</dbReference>
<protein>
    <submittedName>
        <fullName evidence="1">Uncharacterized protein</fullName>
    </submittedName>
</protein>
<name>A0A835HZ53_9MAGN</name>
<organism evidence="1 2">
    <name type="scientific">Coptis chinensis</name>
    <dbReference type="NCBI Taxonomy" id="261450"/>
    <lineage>
        <taxon>Eukaryota</taxon>
        <taxon>Viridiplantae</taxon>
        <taxon>Streptophyta</taxon>
        <taxon>Embryophyta</taxon>
        <taxon>Tracheophyta</taxon>
        <taxon>Spermatophyta</taxon>
        <taxon>Magnoliopsida</taxon>
        <taxon>Ranunculales</taxon>
        <taxon>Ranunculaceae</taxon>
        <taxon>Coptidoideae</taxon>
        <taxon>Coptis</taxon>
    </lineage>
</organism>
<reference evidence="1 2" key="1">
    <citation type="submission" date="2020-10" db="EMBL/GenBank/DDBJ databases">
        <title>The Coptis chinensis genome and diversification of protoberbering-type alkaloids.</title>
        <authorList>
            <person name="Wang B."/>
            <person name="Shu S."/>
            <person name="Song C."/>
            <person name="Liu Y."/>
        </authorList>
    </citation>
    <scope>NUCLEOTIDE SEQUENCE [LARGE SCALE GENOMIC DNA]</scope>
    <source>
        <strain evidence="1">HL-2020</strain>
        <tissue evidence="1">Leaf</tissue>
    </source>
</reference>
<evidence type="ECO:0000313" key="2">
    <source>
        <dbReference type="Proteomes" id="UP000631114"/>
    </source>
</evidence>
<sequence length="180" mass="19787">MLTCHKVPILFAPSITPNPFVSCIQNTLLLKHKNLILVVFLRQVQQQLSLGLGDERKFSEILYQSLLQSTTSPLVPSLQSNYINSNLLNSALSLDPLLPLPNLPSTSLSAFNNPTSMSSPFNAGFQSPNVLNYSGEAKCSEDFSTSATITPMPVQLQIPSTNSEVDSSSYWNWDDLNILI</sequence>
<accession>A0A835HZ53</accession>
<dbReference type="Proteomes" id="UP000631114">
    <property type="component" value="Unassembled WGS sequence"/>
</dbReference>
<dbReference type="AlphaFoldDB" id="A0A835HZ53"/>
<keyword evidence="2" id="KW-1185">Reference proteome</keyword>
<gene>
    <name evidence="1" type="ORF">IFM89_009490</name>
</gene>